<reference evidence="1 2" key="1">
    <citation type="journal article" date="2013" name="Mar. Genomics">
        <title>Expression of sulfatases in Rhodopirellula baltica and the diversity of sulfatases in the genus Rhodopirellula.</title>
        <authorList>
            <person name="Wegner C.E."/>
            <person name="Richter-Heitmann T."/>
            <person name="Klindworth A."/>
            <person name="Klockow C."/>
            <person name="Richter M."/>
            <person name="Achstetter T."/>
            <person name="Glockner F.O."/>
            <person name="Harder J."/>
        </authorList>
    </citation>
    <scope>NUCLEOTIDE SEQUENCE [LARGE SCALE GENOMIC DNA]</scope>
    <source>
        <strain evidence="1 2">SWK14</strain>
    </source>
</reference>
<protein>
    <submittedName>
        <fullName evidence="1">Uncharacterized protein</fullName>
    </submittedName>
</protein>
<dbReference type="AlphaFoldDB" id="L7CGQ9"/>
<sequence>MLVMVVPKMEAFRAWLASNIARPKIESLSSDRTPRLLWGWIFRF</sequence>
<evidence type="ECO:0000313" key="2">
    <source>
        <dbReference type="Proteomes" id="UP000010959"/>
    </source>
</evidence>
<name>L7CGQ9_RHOBT</name>
<organism evidence="1 2">
    <name type="scientific">Rhodopirellula baltica SWK14</name>
    <dbReference type="NCBI Taxonomy" id="993516"/>
    <lineage>
        <taxon>Bacteria</taxon>
        <taxon>Pseudomonadati</taxon>
        <taxon>Planctomycetota</taxon>
        <taxon>Planctomycetia</taxon>
        <taxon>Pirellulales</taxon>
        <taxon>Pirellulaceae</taxon>
        <taxon>Rhodopirellula</taxon>
    </lineage>
</organism>
<dbReference type="Proteomes" id="UP000010959">
    <property type="component" value="Unassembled WGS sequence"/>
</dbReference>
<evidence type="ECO:0000313" key="1">
    <source>
        <dbReference type="EMBL" id="ELP33439.1"/>
    </source>
</evidence>
<gene>
    <name evidence="1" type="ORF">RBSWK_02624</name>
</gene>
<comment type="caution">
    <text evidence="1">The sequence shown here is derived from an EMBL/GenBank/DDBJ whole genome shotgun (WGS) entry which is preliminary data.</text>
</comment>
<dbReference type="EMBL" id="AMWG01000061">
    <property type="protein sequence ID" value="ELP33439.1"/>
    <property type="molecule type" value="Genomic_DNA"/>
</dbReference>
<accession>L7CGQ9</accession>
<proteinExistence type="predicted"/>